<organism evidence="4 5">
    <name type="scientific">Odinarchaeota yellowstonii (strain LCB_4)</name>
    <dbReference type="NCBI Taxonomy" id="1841599"/>
    <lineage>
        <taxon>Archaea</taxon>
        <taxon>Promethearchaeati</taxon>
        <taxon>Candidatus Odinarchaeota</taxon>
        <taxon>Candidatus Odinarchaeia</taxon>
        <taxon>Candidatus Odinarchaeales</taxon>
        <taxon>Candidatus Odinarchaeaceae</taxon>
        <taxon>Candidatus Odinarchaeum</taxon>
    </lineage>
</organism>
<evidence type="ECO:0000256" key="2">
    <source>
        <dbReference type="ARBA" id="ARBA00022980"/>
    </source>
</evidence>
<keyword evidence="2" id="KW-0689">Ribosomal protein</keyword>
<proteinExistence type="inferred from homology"/>
<dbReference type="InterPro" id="IPR038562">
    <property type="entry name" value="Ribosomal_eL34_C_sf"/>
</dbReference>
<evidence type="ECO:0000313" key="4">
    <source>
        <dbReference type="EMBL" id="WEU39863.1"/>
    </source>
</evidence>
<dbReference type="AlphaFoldDB" id="A0AAF0IA35"/>
<dbReference type="PRINTS" id="PR01250">
    <property type="entry name" value="RIBOSOMALL34"/>
</dbReference>
<dbReference type="GO" id="GO:0005840">
    <property type="term" value="C:ribosome"/>
    <property type="evidence" value="ECO:0007669"/>
    <property type="project" value="UniProtKB-KW"/>
</dbReference>
<keyword evidence="3" id="KW-0687">Ribonucleoprotein</keyword>
<evidence type="ECO:0008006" key="6">
    <source>
        <dbReference type="Google" id="ProtNLM"/>
    </source>
</evidence>
<dbReference type="Gene3D" id="6.20.340.10">
    <property type="match status" value="1"/>
</dbReference>
<accession>A0AAF0IA35</accession>
<dbReference type="InterPro" id="IPR008195">
    <property type="entry name" value="Ribosomal_eL34"/>
</dbReference>
<dbReference type="EMBL" id="CP091871">
    <property type="protein sequence ID" value="WEU39863.1"/>
    <property type="molecule type" value="Genomic_DNA"/>
</dbReference>
<sequence>MAKCSKCGRRLNGVPEKSIVELSKLSKSMKKVSRIFSGNLCHRCVAEMIKASVRRETAL</sequence>
<reference evidence="4" key="1">
    <citation type="journal article" date="2017" name="Nature">
        <title>Asgard archaea illuminate the origin of eukaryotic cellular complexity.</title>
        <authorList>
            <person name="Zaremba-Niedzwiedzka K."/>
            <person name="Caceres E.F."/>
            <person name="Saw J.H."/>
            <person name="Backstrom D."/>
            <person name="Juzokaite L."/>
            <person name="Vancaester E."/>
            <person name="Seitz K.W."/>
            <person name="Anantharaman K."/>
            <person name="Starnawski P."/>
            <person name="Kjeldsen K.U."/>
            <person name="Scott M.B."/>
            <person name="Nunoura T."/>
            <person name="Banfield J.F."/>
            <person name="Schramm A."/>
            <person name="Baker B.J."/>
            <person name="Spang A."/>
            <person name="Ettema T.J.G."/>
        </authorList>
    </citation>
    <scope>NUCLEOTIDE SEQUENCE</scope>
    <source>
        <strain evidence="4">LCB_4</strain>
    </source>
</reference>
<dbReference type="Pfam" id="PF01199">
    <property type="entry name" value="Ribosomal_L34e"/>
    <property type="match status" value="1"/>
</dbReference>
<evidence type="ECO:0000313" key="5">
    <source>
        <dbReference type="Proteomes" id="UP000186851"/>
    </source>
</evidence>
<dbReference type="GO" id="GO:0003735">
    <property type="term" value="F:structural constituent of ribosome"/>
    <property type="evidence" value="ECO:0007669"/>
    <property type="project" value="InterPro"/>
</dbReference>
<reference evidence="4" key="2">
    <citation type="journal article" date="2022" name="Nat. Microbiol.">
        <title>A closed Candidatus Odinarchaeum chromosome exposes Asgard archaeal viruses.</title>
        <authorList>
            <person name="Tamarit D."/>
            <person name="Caceres E.F."/>
            <person name="Krupovic M."/>
            <person name="Nijland R."/>
            <person name="Eme L."/>
            <person name="Robinson N.P."/>
            <person name="Ettema T.J.G."/>
        </authorList>
    </citation>
    <scope>NUCLEOTIDE SEQUENCE</scope>
    <source>
        <strain evidence="4">LCB_4</strain>
    </source>
</reference>
<dbReference type="Proteomes" id="UP000186851">
    <property type="component" value="Chromosome"/>
</dbReference>
<evidence type="ECO:0000256" key="3">
    <source>
        <dbReference type="ARBA" id="ARBA00023274"/>
    </source>
</evidence>
<comment type="similarity">
    <text evidence="1">Belongs to the eukaryotic ribosomal protein eL34 family.</text>
</comment>
<protein>
    <recommendedName>
        <fullName evidence="6">50S ribosomal protein L34e</fullName>
    </recommendedName>
</protein>
<dbReference type="GO" id="GO:0006412">
    <property type="term" value="P:translation"/>
    <property type="evidence" value="ECO:0007669"/>
    <property type="project" value="InterPro"/>
</dbReference>
<evidence type="ECO:0000256" key="1">
    <source>
        <dbReference type="ARBA" id="ARBA00009875"/>
    </source>
</evidence>
<name>A0AAF0IA35_ODILC</name>
<dbReference type="KEGG" id="oyw:OdinLCB4_005170"/>
<gene>
    <name evidence="4" type="ORF">OdinLCB4_005170</name>
</gene>
<dbReference type="GO" id="GO:1990904">
    <property type="term" value="C:ribonucleoprotein complex"/>
    <property type="evidence" value="ECO:0007669"/>
    <property type="project" value="UniProtKB-KW"/>
</dbReference>